<keyword evidence="7" id="KW-1185">Reference proteome</keyword>
<evidence type="ECO:0000256" key="4">
    <source>
        <dbReference type="SAM" id="SignalP"/>
    </source>
</evidence>
<evidence type="ECO:0000256" key="1">
    <source>
        <dbReference type="ARBA" id="ARBA00005964"/>
    </source>
</evidence>
<reference evidence="6 7" key="1">
    <citation type="submission" date="2022-05" db="EMBL/GenBank/DDBJ databases">
        <authorList>
            <consortium name="Genoscope - CEA"/>
            <person name="William W."/>
        </authorList>
    </citation>
    <scope>NUCLEOTIDE SEQUENCE [LARGE SCALE GENOMIC DNA]</scope>
</reference>
<evidence type="ECO:0000313" key="7">
    <source>
        <dbReference type="Proteomes" id="UP001159405"/>
    </source>
</evidence>
<evidence type="ECO:0000313" key="6">
    <source>
        <dbReference type="EMBL" id="CAH3107488.1"/>
    </source>
</evidence>
<gene>
    <name evidence="6" type="ORF">PLOB_00016674</name>
</gene>
<accession>A0ABN8NK55</accession>
<feature type="signal peptide" evidence="4">
    <location>
        <begin position="1"/>
        <end position="18"/>
    </location>
</feature>
<comment type="caution">
    <text evidence="6">The sequence shown here is derived from an EMBL/GenBank/DDBJ whole genome shotgun (WGS) entry which is preliminary data.</text>
</comment>
<dbReference type="Pfam" id="PF00135">
    <property type="entry name" value="COesterase"/>
    <property type="match status" value="1"/>
</dbReference>
<sequence length="848" mass="95499">MSSSSALWLLLLWGSAITRQERSIRGDIQTLDCDAIEKDPSKYYEMYWRIKGADGDIGYCNSERKCWKKKSQLLEDRRIQVVNMSSSNLSIKRTLPQKTTGHTVTITCEVHKTDNKIDISEVMIVYSLECKIAVPTKQGNETSSTIRFSENLPEENALCPRLVTLCLRPGCMETKCYRGTGHPFKPHNPSKTEATPGRKMSPKTSFKSPHQGRLWVKFDVGSLLSPRDFSPGSPIYRLKSILFIYLMYSFYLCTYPSFTFLFISVPRVPRSNDLSVISNQPQSFSIFLMLLFHEINLFQFQPNDSAPEVNTTLGTIVGKLETLPNGKTVYEYLGIPYAKPPLNELRFARPESLEPWPEKRAAKEFGSACPQPDTPNFKREIGKENEDCLFLNVFVPATSSTEGKMAVMVWIHGTGLASFSSSPKYRGFSIGSSTEYPAHVLAGYNDVIVVTFNYRLGILGFLNSVPGTEKTGNYGMFDQIQALTWVHDNIAYFGGDPDKVTVFGQGTGATSVALHLMSPKSKDLFQRAIMQSGAASAPYLPRKAANETVQKLAAAANCSFNDKLIDCLRGKSAEDIIQLQSSISSKDAKALMELSNPVIDDDFLEESTQELYEYHKKGKKQPHSRLKKLFPNVEIMTGFTTHESSLDVINRTEDARSSISKTLKYGNIDNKIVDELVKYQYADLSDTKARDRMIESDFMTVAPMTFEAIALAEAKKSVYFYVFEHRPDFSELPELTGAFHGEDIGFVFGAPFAKISPLVDSSTPKYSDIETGLSRYIMKLWTDFAKFGDPTGRDSPVKWPKFTKENQSYLALDVKPEKRNQYRAKEVAFWNNFIPRVIRKSKKHCSAF</sequence>
<comment type="similarity">
    <text evidence="1">Belongs to the type-B carboxylesterase/lipase family.</text>
</comment>
<evidence type="ECO:0000256" key="2">
    <source>
        <dbReference type="ARBA" id="ARBA00022729"/>
    </source>
</evidence>
<feature type="domain" description="Carboxylesterase type B" evidence="5">
    <location>
        <begin position="306"/>
        <end position="830"/>
    </location>
</feature>
<dbReference type="InterPro" id="IPR002018">
    <property type="entry name" value="CarbesteraseB"/>
</dbReference>
<name>A0ABN8NK55_9CNID</name>
<dbReference type="Gene3D" id="3.40.50.1820">
    <property type="entry name" value="alpha/beta hydrolase"/>
    <property type="match status" value="1"/>
</dbReference>
<dbReference type="PANTHER" id="PTHR43903">
    <property type="entry name" value="NEUROLIGIN"/>
    <property type="match status" value="1"/>
</dbReference>
<dbReference type="InterPro" id="IPR019819">
    <property type="entry name" value="Carboxylesterase_B_CS"/>
</dbReference>
<feature type="chain" id="PRO_5046647773" description="Carboxylesterase type B domain-containing protein" evidence="4">
    <location>
        <begin position="19"/>
        <end position="848"/>
    </location>
</feature>
<protein>
    <recommendedName>
        <fullName evidence="5">Carboxylesterase type B domain-containing protein</fullName>
    </recommendedName>
</protein>
<feature type="region of interest" description="Disordered" evidence="3">
    <location>
        <begin position="185"/>
        <end position="208"/>
    </location>
</feature>
<dbReference type="InterPro" id="IPR029058">
    <property type="entry name" value="AB_hydrolase_fold"/>
</dbReference>
<evidence type="ECO:0000256" key="3">
    <source>
        <dbReference type="SAM" id="MobiDB-lite"/>
    </source>
</evidence>
<dbReference type="EMBL" id="CALNXK010000020">
    <property type="protein sequence ID" value="CAH3107488.1"/>
    <property type="molecule type" value="Genomic_DNA"/>
</dbReference>
<evidence type="ECO:0000259" key="5">
    <source>
        <dbReference type="Pfam" id="PF00135"/>
    </source>
</evidence>
<dbReference type="InterPro" id="IPR051093">
    <property type="entry name" value="Neuroligin/BSAL"/>
</dbReference>
<dbReference type="PROSITE" id="PS00941">
    <property type="entry name" value="CARBOXYLESTERASE_B_2"/>
    <property type="match status" value="1"/>
</dbReference>
<keyword evidence="2 4" id="KW-0732">Signal</keyword>
<proteinExistence type="inferred from homology"/>
<dbReference type="SUPFAM" id="SSF53474">
    <property type="entry name" value="alpha/beta-Hydrolases"/>
    <property type="match status" value="1"/>
</dbReference>
<organism evidence="6 7">
    <name type="scientific">Porites lobata</name>
    <dbReference type="NCBI Taxonomy" id="104759"/>
    <lineage>
        <taxon>Eukaryota</taxon>
        <taxon>Metazoa</taxon>
        <taxon>Cnidaria</taxon>
        <taxon>Anthozoa</taxon>
        <taxon>Hexacorallia</taxon>
        <taxon>Scleractinia</taxon>
        <taxon>Fungiina</taxon>
        <taxon>Poritidae</taxon>
        <taxon>Porites</taxon>
    </lineage>
</organism>
<dbReference type="Proteomes" id="UP001159405">
    <property type="component" value="Unassembled WGS sequence"/>
</dbReference>